<dbReference type="InterPro" id="IPR029058">
    <property type="entry name" value="AB_hydrolase_fold"/>
</dbReference>
<keyword evidence="2" id="KW-0378">Hydrolase</keyword>
<dbReference type="Pfam" id="PF07859">
    <property type="entry name" value="Abhydrolase_3"/>
    <property type="match status" value="1"/>
</dbReference>
<keyword evidence="3" id="KW-1185">Reference proteome</keyword>
<name>A0ABS8HCP4_9XANT</name>
<evidence type="ECO:0000313" key="3">
    <source>
        <dbReference type="Proteomes" id="UP001199206"/>
    </source>
</evidence>
<dbReference type="Proteomes" id="UP001199206">
    <property type="component" value="Unassembled WGS sequence"/>
</dbReference>
<gene>
    <name evidence="2" type="ORF">LL965_07365</name>
</gene>
<dbReference type="EMBL" id="JAJGQJ010000012">
    <property type="protein sequence ID" value="MCC4619919.1"/>
    <property type="molecule type" value="Genomic_DNA"/>
</dbReference>
<dbReference type="RefSeq" id="WP_228325673.1">
    <property type="nucleotide sequence ID" value="NZ_CAWLZN010000001.1"/>
</dbReference>
<reference evidence="2 3" key="1">
    <citation type="submission" date="2021-10" db="EMBL/GenBank/DDBJ databases">
        <title>Genome sequencing of Xanthomonas strains from NCPPB.</title>
        <authorList>
            <person name="Hussein R."/>
            <person name="Harrison J."/>
            <person name="Studholme D.J."/>
            <person name="Vicente J."/>
            <person name="Grant M."/>
        </authorList>
    </citation>
    <scope>NUCLEOTIDE SEQUENCE [LARGE SCALE GENOMIC DNA]</scope>
    <source>
        <strain evidence="2 3">NCPPB 101</strain>
    </source>
</reference>
<feature type="domain" description="Alpha/beta hydrolase fold-3" evidence="1">
    <location>
        <begin position="4"/>
        <end position="39"/>
    </location>
</feature>
<evidence type="ECO:0000259" key="1">
    <source>
        <dbReference type="Pfam" id="PF07859"/>
    </source>
</evidence>
<comment type="caution">
    <text evidence="2">The sequence shown here is derived from an EMBL/GenBank/DDBJ whole genome shotgun (WGS) entry which is preliminary data.</text>
</comment>
<organism evidence="2 3">
    <name type="scientific">Xanthomonas cassavae CFBP 4642</name>
    <dbReference type="NCBI Taxonomy" id="1219375"/>
    <lineage>
        <taxon>Bacteria</taxon>
        <taxon>Pseudomonadati</taxon>
        <taxon>Pseudomonadota</taxon>
        <taxon>Gammaproteobacteria</taxon>
        <taxon>Lysobacterales</taxon>
        <taxon>Lysobacteraceae</taxon>
        <taxon>Xanthomonas</taxon>
    </lineage>
</organism>
<sequence length="140" mass="15208">MLIELAILHDEGLRYAERLRAAGVDVSVQTSPGMIHGFTQMGRAIQAAETTASCACRCCGNGCCRCNSAHCLPYRTHARTCRACVWPGPGAPRGQSAAQPRQPSRRSLHAVASALTRQKLKRKVVISTWFSRSTARVLTN</sequence>
<proteinExistence type="predicted"/>
<dbReference type="Gene3D" id="3.40.50.1820">
    <property type="entry name" value="alpha/beta hydrolase"/>
    <property type="match status" value="1"/>
</dbReference>
<dbReference type="InterPro" id="IPR013094">
    <property type="entry name" value="AB_hydrolase_3"/>
</dbReference>
<dbReference type="GO" id="GO:0016787">
    <property type="term" value="F:hydrolase activity"/>
    <property type="evidence" value="ECO:0007669"/>
    <property type="project" value="UniProtKB-KW"/>
</dbReference>
<evidence type="ECO:0000313" key="2">
    <source>
        <dbReference type="EMBL" id="MCC4619919.1"/>
    </source>
</evidence>
<accession>A0ABS8HCP4</accession>
<protein>
    <submittedName>
        <fullName evidence="2">Alpha/beta hydrolase</fullName>
    </submittedName>
</protein>
<dbReference type="SUPFAM" id="SSF53474">
    <property type="entry name" value="alpha/beta-Hydrolases"/>
    <property type="match status" value="1"/>
</dbReference>